<evidence type="ECO:0000256" key="4">
    <source>
        <dbReference type="ARBA" id="ARBA00022741"/>
    </source>
</evidence>
<keyword evidence="5" id="KW-0999">Mitochondrion inner membrane</keyword>
<dbReference type="GO" id="GO:0005743">
    <property type="term" value="C:mitochondrial inner membrane"/>
    <property type="evidence" value="ECO:0007669"/>
    <property type="project" value="UniProtKB-SubCell"/>
</dbReference>
<evidence type="ECO:0000256" key="5">
    <source>
        <dbReference type="ARBA" id="ARBA00022792"/>
    </source>
</evidence>
<evidence type="ECO:0000256" key="3">
    <source>
        <dbReference type="ARBA" id="ARBA00022692"/>
    </source>
</evidence>
<proteinExistence type="inferred from homology"/>
<evidence type="ECO:0000259" key="14">
    <source>
        <dbReference type="SMART" id="SM00382"/>
    </source>
</evidence>
<keyword evidence="17" id="KW-1185">Reference proteome</keyword>
<keyword evidence="3 13" id="KW-0812">Transmembrane</keyword>
<dbReference type="STRING" id="1890364.A0A2P6MQG3"/>
<comment type="subcellular location">
    <subcellularLocation>
        <location evidence="1">Mitochondrion inner membrane</location>
        <topology evidence="1">Single-pass membrane protein</topology>
    </subcellularLocation>
</comment>
<feature type="transmembrane region" description="Helical" evidence="13">
    <location>
        <begin position="41"/>
        <end position="61"/>
    </location>
</feature>
<dbReference type="Pfam" id="PF08740">
    <property type="entry name" value="BCS1_N"/>
    <property type="match status" value="1"/>
</dbReference>
<evidence type="ECO:0000256" key="13">
    <source>
        <dbReference type="SAM" id="Phobius"/>
    </source>
</evidence>
<dbReference type="EMBL" id="MDYQ01000520">
    <property type="protein sequence ID" value="PRP73945.1"/>
    <property type="molecule type" value="Genomic_DNA"/>
</dbReference>
<keyword evidence="7" id="KW-0067">ATP-binding</keyword>
<keyword evidence="4" id="KW-0547">Nucleotide-binding</keyword>
<dbReference type="Gene3D" id="3.40.50.300">
    <property type="entry name" value="P-loop containing nucleotide triphosphate hydrolases"/>
    <property type="match status" value="1"/>
</dbReference>
<dbReference type="FunCoup" id="A0A2P6MQG3">
    <property type="interactions" value="234"/>
</dbReference>
<dbReference type="InterPro" id="IPR057495">
    <property type="entry name" value="AAA_lid_BCS1"/>
</dbReference>
<dbReference type="InParanoid" id="A0A2P6MQG3"/>
<evidence type="ECO:0000256" key="8">
    <source>
        <dbReference type="ARBA" id="ARBA00022989"/>
    </source>
</evidence>
<keyword evidence="8 13" id="KW-1133">Transmembrane helix</keyword>
<dbReference type="InterPro" id="IPR014851">
    <property type="entry name" value="BCS1_N"/>
</dbReference>
<dbReference type="SMART" id="SM00382">
    <property type="entry name" value="AAA"/>
    <property type="match status" value="1"/>
</dbReference>
<dbReference type="InterPro" id="IPR003593">
    <property type="entry name" value="AAA+_ATPase"/>
</dbReference>
<protein>
    <submittedName>
        <fullName evidence="16">Mitochondrial chaperone BCS1</fullName>
    </submittedName>
</protein>
<evidence type="ECO:0000256" key="9">
    <source>
        <dbReference type="ARBA" id="ARBA00023128"/>
    </source>
</evidence>
<name>A0A2P6MQG3_9EUKA</name>
<dbReference type="InterPro" id="IPR050747">
    <property type="entry name" value="Mitochondrial_chaperone_BCS1"/>
</dbReference>
<evidence type="ECO:0000313" key="17">
    <source>
        <dbReference type="Proteomes" id="UP000241769"/>
    </source>
</evidence>
<feature type="domain" description="AAA+ ATPase" evidence="14">
    <location>
        <begin position="293"/>
        <end position="418"/>
    </location>
</feature>
<feature type="domain" description="BCS1 N-terminal" evidence="15">
    <location>
        <begin position="93"/>
        <end position="262"/>
    </location>
</feature>
<dbReference type="GO" id="GO:0016887">
    <property type="term" value="F:ATP hydrolysis activity"/>
    <property type="evidence" value="ECO:0007669"/>
    <property type="project" value="InterPro"/>
</dbReference>
<dbReference type="SMART" id="SM01024">
    <property type="entry name" value="BCS1_N"/>
    <property type="match status" value="1"/>
</dbReference>
<dbReference type="CDD" id="cd19510">
    <property type="entry name" value="RecA-like_BCS1"/>
    <property type="match status" value="1"/>
</dbReference>
<evidence type="ECO:0000256" key="11">
    <source>
        <dbReference type="ARBA" id="ARBA00048778"/>
    </source>
</evidence>
<evidence type="ECO:0000256" key="10">
    <source>
        <dbReference type="ARBA" id="ARBA00023136"/>
    </source>
</evidence>
<keyword evidence="6" id="KW-0378">Hydrolase</keyword>
<dbReference type="AlphaFoldDB" id="A0A2P6MQG3"/>
<dbReference type="GO" id="GO:0005524">
    <property type="term" value="F:ATP binding"/>
    <property type="evidence" value="ECO:0007669"/>
    <property type="project" value="UniProtKB-KW"/>
</dbReference>
<evidence type="ECO:0000256" key="12">
    <source>
        <dbReference type="SAM" id="MobiDB-lite"/>
    </source>
</evidence>
<evidence type="ECO:0000256" key="1">
    <source>
        <dbReference type="ARBA" id="ARBA00004434"/>
    </source>
</evidence>
<evidence type="ECO:0000313" key="16">
    <source>
        <dbReference type="EMBL" id="PRP73945.1"/>
    </source>
</evidence>
<feature type="transmembrane region" description="Helical" evidence="13">
    <location>
        <begin position="81"/>
        <end position="102"/>
    </location>
</feature>
<organism evidence="16 17">
    <name type="scientific">Planoprotostelium fungivorum</name>
    <dbReference type="NCBI Taxonomy" id="1890364"/>
    <lineage>
        <taxon>Eukaryota</taxon>
        <taxon>Amoebozoa</taxon>
        <taxon>Evosea</taxon>
        <taxon>Variosea</taxon>
        <taxon>Cavosteliida</taxon>
        <taxon>Cavosteliaceae</taxon>
        <taxon>Planoprotostelium</taxon>
    </lineage>
</organism>
<keyword evidence="9" id="KW-0496">Mitochondrion</keyword>
<keyword evidence="10 13" id="KW-0472">Membrane</keyword>
<evidence type="ECO:0000259" key="15">
    <source>
        <dbReference type="SMART" id="SM01024"/>
    </source>
</evidence>
<accession>A0A2P6MQG3</accession>
<dbReference type="InterPro" id="IPR003959">
    <property type="entry name" value="ATPase_AAA_core"/>
</dbReference>
<evidence type="ECO:0000256" key="7">
    <source>
        <dbReference type="ARBA" id="ARBA00022840"/>
    </source>
</evidence>
<dbReference type="PANTHER" id="PTHR23070">
    <property type="entry name" value="BCS1 AAA-TYPE ATPASE"/>
    <property type="match status" value="1"/>
</dbReference>
<dbReference type="OrthoDB" id="10251412at2759"/>
<feature type="region of interest" description="Disordered" evidence="12">
    <location>
        <begin position="9"/>
        <end position="32"/>
    </location>
</feature>
<evidence type="ECO:0000256" key="6">
    <source>
        <dbReference type="ARBA" id="ARBA00022801"/>
    </source>
</evidence>
<comment type="similarity">
    <text evidence="2">Belongs to the AAA ATPase family. BCS1 subfamily.</text>
</comment>
<dbReference type="InterPro" id="IPR027417">
    <property type="entry name" value="P-loop_NTPase"/>
</dbReference>
<comment type="catalytic activity">
    <reaction evidence="11">
        <text>ATP + H2O = ADP + phosphate + H(+)</text>
        <dbReference type="Rhea" id="RHEA:13065"/>
        <dbReference type="ChEBI" id="CHEBI:15377"/>
        <dbReference type="ChEBI" id="CHEBI:15378"/>
        <dbReference type="ChEBI" id="CHEBI:30616"/>
        <dbReference type="ChEBI" id="CHEBI:43474"/>
        <dbReference type="ChEBI" id="CHEBI:456216"/>
    </reaction>
    <physiologicalReaction direction="left-to-right" evidence="11">
        <dbReference type="Rhea" id="RHEA:13066"/>
    </physiologicalReaction>
</comment>
<dbReference type="Pfam" id="PF00004">
    <property type="entry name" value="AAA"/>
    <property type="match status" value="1"/>
</dbReference>
<sequence length="504" mass="55107">MWKVTGALKALKRPTPPQGKSQTLPPTPASSSWRNRYGSRLLMAAPLLPGMAGAAGASAGAGSAGSMAGAAASDGFLSGLLGNPLFSAGFGLLGVGTALAVARSGMRQLIMYARKSILISVEIPSRDKSFGWFMEWASMKEGKNVQHVSVETNFTQFENGEIKTRTQLIPSTGKHWIEYKGRYIQVERTREKNVVDMTSGSLWETITLTTVGRDRAIFEELLEESRVYCMRKEEGTTVIYTSGGGDWRRFGFPRKKRPIHSVILTNGQSERIQKDAVEFLQSAQWYIDRGIPYRRGYLLYGPPGTGKSSYIMALAGSLNLNICIISLQSKGINDDTLNHLLNIAPQRSILLLEDIDVAMQRGMSGVTLSGLLNALDGVAATEGGGRLVFMTTNHIDKLPPVLIRPGRVDVRECLDLATPEMVRFMFEKFYPGEGKGPWGDKFVDSLEGTKPSMAQLQGYMMQYKEDPKLAVESVEILRQTIRGQTSTGQGTVAGVHEASVLRDA</sequence>
<feature type="compositionally biased region" description="Polar residues" evidence="12">
    <location>
        <begin position="18"/>
        <end position="32"/>
    </location>
</feature>
<gene>
    <name evidence="16" type="ORF">PROFUN_08138</name>
</gene>
<dbReference type="Proteomes" id="UP000241769">
    <property type="component" value="Unassembled WGS sequence"/>
</dbReference>
<evidence type="ECO:0000256" key="2">
    <source>
        <dbReference type="ARBA" id="ARBA00007448"/>
    </source>
</evidence>
<dbReference type="Pfam" id="PF25426">
    <property type="entry name" value="AAA_lid_BCS1"/>
    <property type="match status" value="1"/>
</dbReference>
<comment type="caution">
    <text evidence="16">The sequence shown here is derived from an EMBL/GenBank/DDBJ whole genome shotgun (WGS) entry which is preliminary data.</text>
</comment>
<reference evidence="16 17" key="1">
    <citation type="journal article" date="2018" name="Genome Biol. Evol.">
        <title>Multiple Roots of Fruiting Body Formation in Amoebozoa.</title>
        <authorList>
            <person name="Hillmann F."/>
            <person name="Forbes G."/>
            <person name="Novohradska S."/>
            <person name="Ferling I."/>
            <person name="Riege K."/>
            <person name="Groth M."/>
            <person name="Westermann M."/>
            <person name="Marz M."/>
            <person name="Spaller T."/>
            <person name="Winckler T."/>
            <person name="Schaap P."/>
            <person name="Glockner G."/>
        </authorList>
    </citation>
    <scope>NUCLEOTIDE SEQUENCE [LARGE SCALE GENOMIC DNA]</scope>
    <source>
        <strain evidence="16 17">Jena</strain>
    </source>
</reference>
<dbReference type="SUPFAM" id="SSF52540">
    <property type="entry name" value="P-loop containing nucleoside triphosphate hydrolases"/>
    <property type="match status" value="1"/>
</dbReference>